<evidence type="ECO:0000256" key="3">
    <source>
        <dbReference type="SAM" id="SignalP"/>
    </source>
</evidence>
<dbReference type="InterPro" id="IPR058515">
    <property type="entry name" value="DUF8202"/>
</dbReference>
<dbReference type="GO" id="GO:0004553">
    <property type="term" value="F:hydrolase activity, hydrolyzing O-glycosyl compounds"/>
    <property type="evidence" value="ECO:0007669"/>
    <property type="project" value="UniProtKB-ARBA"/>
</dbReference>
<evidence type="ECO:0000313" key="5">
    <source>
        <dbReference type="EMBL" id="RTZ05569.1"/>
    </source>
</evidence>
<name>A0A432CNE5_9FLAO</name>
<evidence type="ECO:0000256" key="2">
    <source>
        <dbReference type="ARBA" id="ARBA00023157"/>
    </source>
</evidence>
<keyword evidence="1 3" id="KW-0732">Signal</keyword>
<keyword evidence="6" id="KW-1185">Reference proteome</keyword>
<dbReference type="SMART" id="SM00560">
    <property type="entry name" value="LamGL"/>
    <property type="match status" value="1"/>
</dbReference>
<evidence type="ECO:0000259" key="4">
    <source>
        <dbReference type="SMART" id="SM00560"/>
    </source>
</evidence>
<feature type="domain" description="LamG-like jellyroll fold" evidence="4">
    <location>
        <begin position="734"/>
        <end position="872"/>
    </location>
</feature>
<feature type="chain" id="PRO_5019502028" evidence="3">
    <location>
        <begin position="29"/>
        <end position="1577"/>
    </location>
</feature>
<reference evidence="5 6" key="1">
    <citation type="submission" date="2018-12" db="EMBL/GenBank/DDBJ databases">
        <title>Flavobacterium sp. nov., isolated from glacier ice.</title>
        <authorList>
            <person name="Liu Q."/>
            <person name="Xin Y.-H."/>
        </authorList>
    </citation>
    <scope>NUCLEOTIDE SEQUENCE [LARGE SCALE GENOMIC DNA]</scope>
    <source>
        <strain evidence="5 6">RB1N8</strain>
    </source>
</reference>
<evidence type="ECO:0000313" key="6">
    <source>
        <dbReference type="Proteomes" id="UP000280825"/>
    </source>
</evidence>
<dbReference type="RefSeq" id="WP_126561840.1">
    <property type="nucleotide sequence ID" value="NZ_RYDJ01000005.1"/>
</dbReference>
<dbReference type="EMBL" id="RYDJ01000005">
    <property type="protein sequence ID" value="RTZ05569.1"/>
    <property type="molecule type" value="Genomic_DNA"/>
</dbReference>
<dbReference type="PANTHER" id="PTHR42535">
    <property type="entry name" value="OOKINETE PROTEIN, PUTATIVE-RELATED"/>
    <property type="match status" value="1"/>
</dbReference>
<proteinExistence type="predicted"/>
<dbReference type="InterPro" id="IPR006558">
    <property type="entry name" value="LamG-like"/>
</dbReference>
<dbReference type="Pfam" id="PF18962">
    <property type="entry name" value="Por_Secre_tail"/>
    <property type="match status" value="1"/>
</dbReference>
<dbReference type="Gene3D" id="2.60.120.200">
    <property type="match status" value="1"/>
</dbReference>
<dbReference type="Pfam" id="PF26628">
    <property type="entry name" value="DUF8202"/>
    <property type="match status" value="1"/>
</dbReference>
<dbReference type="NCBIfam" id="TIGR04183">
    <property type="entry name" value="Por_Secre_tail"/>
    <property type="match status" value="1"/>
</dbReference>
<accession>A0A432CNE5</accession>
<dbReference type="InterPro" id="IPR026444">
    <property type="entry name" value="Secre_tail"/>
</dbReference>
<gene>
    <name evidence="5" type="ORF">EKL98_06490</name>
</gene>
<keyword evidence="2" id="KW-1015">Disulfide bond</keyword>
<dbReference type="InterPro" id="IPR013320">
    <property type="entry name" value="ConA-like_dom_sf"/>
</dbReference>
<sequence>MKRTLLFTKTTCFTIALLCLVFLGYSQTKTIHYENFDANNGGWTSSTESGRNGSWSYNANPIIGEGSYWSINNYNDYGINYLTRLTSPVISTSGFNNVKFYIDIRYKTEVNFDGMNIEYTTDLTGLSGWIRLGNSGNGNNWYNNNDVNGIGNNVHGWSGINTEVELSPSKFIEASISSSDVGALNNAASLRFRINFGSDNSTNDDGVAIDNVIIKGEHITAPANPAIGPGNINGNLKLWLKANIGTNSTTDNSTVTSWSDQAYDNSANGYGTFAPKYRNDASRNINFNPVVDFSRSGSNVLKGKGGYWSTDYYVVVKTNGNSDKSTNNSQEIISGRITTENFGQDGTGLGLGRISSRFNSDNLISHMIGTYSVSSNPDSYGRSYAPPSPTNTVGGTVMILNIKSNTSVTPNVTEIYLNGKKIDTHTATTGTSGTGTPLTFSDFNNSVYQLGVGRFTLNGFLVGGVLFNTYLDGRITEVASYSTARTELEQQKIQSYLGIKNGVTLHASGSTTADNFGDVNYIDSNGDPIWDVAANTGFNYDIAGIGRDDNTVLIQKQSKSENPNTVLTIGLGDITSTNSNNPNNFGGDRNYLMWGSNNGTMSNSGINLNINLGPTTISTSTEVVNRKWKVVEKTGIDVGTVRVNIPAATFLSGLPALGPTDAYVMVVATNSAFTTGLETVFMSTASGNQTCLYDFDGTKYITFGVAHRATKPLHITLDGLDDFVRIGNSNELPAAFSFMTWIQPNGNNTLANERTILSKKSAAGNGYQIVLQNDNRVRFEWYNGSAVLSTAITNTILPNAKWHNIAYTHTSNTLSIYIDGVFEKTVTMTGNPGTSTGTFSIGGQYITKNAINNLFKGDIDELRMWNRVLTATEIQFIMNQEIVQSNTGTIGTIIPSTITKNDTNTLLWNNLIAYYSMNSYIGTHLDDDSVNVNRGSLVIPDKISINVQNAPMPYISDSNGLWQTPTTWKNGGNQDVPYSLSIINNTTPIDWNIVKTTHIITSPGNKTVLGLFVNSNTLSATNNSKIEVSHYLKLDGKIDLVGRSQLVQKLGSDLDATSAGSIERDQQGQGNKFNFNYWSAPVGRINDTTNNFTVAEVLRDGTNPAVPGTITWINGYDGATTPFSLARYWIYKFDSNLNTSDYANWTQIEETGTLQAGKGFTLKGPGTSGTQNLTFSGKPNNGTITNTVGSDQLLLVGNPYPSALDADQFIMDNINSIETSTTNPAIDGALYFWEHYSTNNSHDLTAYQGGYGIRNLSGGVAPSATGVDFISGTGSSSKLDPKRYIPVGQGFFVIGKIGSGGTVTFNNNQRDFVKEDSLGLSQTIYRISKTPKDSNHWTDNSNARIENDTHKKIRLGFNVIDKTFHRQVLLAFMEEKANTEMNDGYDAYNIDDYPSDMYLLNGENKLAIQGEGYFNQETSFPIGVQTEAAGKVSFGIDALENFDENQNIFIYDKETDTYNSLKNKLYEVTLPEGYVTNRFSLRFTDKSLAVQNPVYDSAITVFFTRSNNVLNIANSANDNTVLSVSLFNIQGKLMDEWKVVDKEQTNMKIQIQDNAAAVYIVKLKTSKGSISKKIIVK</sequence>
<dbReference type="GO" id="GO:0005975">
    <property type="term" value="P:carbohydrate metabolic process"/>
    <property type="evidence" value="ECO:0007669"/>
    <property type="project" value="UniProtKB-ARBA"/>
</dbReference>
<dbReference type="PANTHER" id="PTHR42535:SF2">
    <property type="entry name" value="CHROMOSOME UNDETERMINED SCAFFOLD_146, WHOLE GENOME SHOTGUN SEQUENCE"/>
    <property type="match status" value="1"/>
</dbReference>
<comment type="caution">
    <text evidence="5">The sequence shown here is derived from an EMBL/GenBank/DDBJ whole genome shotgun (WGS) entry which is preliminary data.</text>
</comment>
<dbReference type="Pfam" id="PF13385">
    <property type="entry name" value="Laminin_G_3"/>
    <property type="match status" value="1"/>
</dbReference>
<dbReference type="Proteomes" id="UP000280825">
    <property type="component" value="Unassembled WGS sequence"/>
</dbReference>
<evidence type="ECO:0000256" key="1">
    <source>
        <dbReference type="ARBA" id="ARBA00022729"/>
    </source>
</evidence>
<dbReference type="SUPFAM" id="SSF49899">
    <property type="entry name" value="Concanavalin A-like lectins/glucanases"/>
    <property type="match status" value="1"/>
</dbReference>
<feature type="signal peptide" evidence="3">
    <location>
        <begin position="1"/>
        <end position="28"/>
    </location>
</feature>
<organism evidence="5 6">
    <name type="scientific">Flavobacterium bomense</name>
    <dbReference type="NCBI Taxonomy" id="2497483"/>
    <lineage>
        <taxon>Bacteria</taxon>
        <taxon>Pseudomonadati</taxon>
        <taxon>Bacteroidota</taxon>
        <taxon>Flavobacteriia</taxon>
        <taxon>Flavobacteriales</taxon>
        <taxon>Flavobacteriaceae</taxon>
        <taxon>Flavobacterium</taxon>
    </lineage>
</organism>
<protein>
    <submittedName>
        <fullName evidence="5">T9SS type A sorting domain-containing protein</fullName>
    </submittedName>
</protein>